<feature type="transmembrane region" description="Helical" evidence="7">
    <location>
        <begin position="21"/>
        <end position="47"/>
    </location>
</feature>
<evidence type="ECO:0000256" key="4">
    <source>
        <dbReference type="ARBA" id="ARBA00022989"/>
    </source>
</evidence>
<comment type="caution">
    <text evidence="10">The sequence shown here is derived from an EMBL/GenBank/DDBJ whole genome shotgun (WGS) entry which is preliminary data.</text>
</comment>
<feature type="transmembrane region" description="Helical" evidence="7">
    <location>
        <begin position="419"/>
        <end position="439"/>
    </location>
</feature>
<dbReference type="InterPro" id="IPR025857">
    <property type="entry name" value="MacB_PCD"/>
</dbReference>
<keyword evidence="11" id="KW-1185">Reference proteome</keyword>
<dbReference type="Pfam" id="PF12704">
    <property type="entry name" value="MacB_PCD"/>
    <property type="match status" value="2"/>
</dbReference>
<dbReference type="Proteomes" id="UP001484239">
    <property type="component" value="Unassembled WGS sequence"/>
</dbReference>
<feature type="transmembrane region" description="Helical" evidence="7">
    <location>
        <begin position="678"/>
        <end position="711"/>
    </location>
</feature>
<keyword evidence="2" id="KW-1003">Cell membrane</keyword>
<feature type="domain" description="MacB-like periplasmic core" evidence="9">
    <location>
        <begin position="22"/>
        <end position="236"/>
    </location>
</feature>
<dbReference type="PANTHER" id="PTHR30572:SF4">
    <property type="entry name" value="ABC TRANSPORTER PERMEASE YTRF"/>
    <property type="match status" value="1"/>
</dbReference>
<dbReference type="InterPro" id="IPR050250">
    <property type="entry name" value="Macrolide_Exporter_MacB"/>
</dbReference>
<dbReference type="Pfam" id="PF02687">
    <property type="entry name" value="FtsX"/>
    <property type="match status" value="2"/>
</dbReference>
<gene>
    <name evidence="10" type="ORF">WI372_07730</name>
</gene>
<evidence type="ECO:0000256" key="2">
    <source>
        <dbReference type="ARBA" id="ARBA00022475"/>
    </source>
</evidence>
<dbReference type="NCBIfam" id="TIGR03434">
    <property type="entry name" value="ADOP"/>
    <property type="match status" value="1"/>
</dbReference>
<evidence type="ECO:0000313" key="11">
    <source>
        <dbReference type="Proteomes" id="UP001484239"/>
    </source>
</evidence>
<dbReference type="PANTHER" id="PTHR30572">
    <property type="entry name" value="MEMBRANE COMPONENT OF TRANSPORTER-RELATED"/>
    <property type="match status" value="1"/>
</dbReference>
<dbReference type="RefSeq" id="WP_405279466.1">
    <property type="nucleotide sequence ID" value="NZ_JBBHLI010000003.1"/>
</dbReference>
<evidence type="ECO:0000313" key="10">
    <source>
        <dbReference type="EMBL" id="MEK9500862.1"/>
    </source>
</evidence>
<evidence type="ECO:0000256" key="3">
    <source>
        <dbReference type="ARBA" id="ARBA00022692"/>
    </source>
</evidence>
<feature type="transmembrane region" description="Helical" evidence="7">
    <location>
        <begin position="271"/>
        <end position="295"/>
    </location>
</feature>
<comment type="similarity">
    <text evidence="6">Belongs to the ABC-4 integral membrane protein family.</text>
</comment>
<feature type="domain" description="MacB-like periplasmic core" evidence="9">
    <location>
        <begin position="425"/>
        <end position="632"/>
    </location>
</feature>
<evidence type="ECO:0000259" key="9">
    <source>
        <dbReference type="Pfam" id="PF12704"/>
    </source>
</evidence>
<feature type="transmembrane region" description="Helical" evidence="7">
    <location>
        <begin position="773"/>
        <end position="794"/>
    </location>
</feature>
<name>A0ABU9E7Y8_9BACT</name>
<dbReference type="InterPro" id="IPR017800">
    <property type="entry name" value="ADOP"/>
</dbReference>
<protein>
    <submittedName>
        <fullName evidence="10">ABC transporter permease</fullName>
    </submittedName>
</protein>
<keyword evidence="4 7" id="KW-1133">Transmembrane helix</keyword>
<keyword evidence="3 7" id="KW-0812">Transmembrane</keyword>
<dbReference type="InterPro" id="IPR003838">
    <property type="entry name" value="ABC3_permease_C"/>
</dbReference>
<accession>A0ABU9E7Y8</accession>
<feature type="transmembrane region" description="Helical" evidence="7">
    <location>
        <begin position="326"/>
        <end position="348"/>
    </location>
</feature>
<evidence type="ECO:0000259" key="8">
    <source>
        <dbReference type="Pfam" id="PF02687"/>
    </source>
</evidence>
<feature type="transmembrane region" description="Helical" evidence="7">
    <location>
        <begin position="742"/>
        <end position="767"/>
    </location>
</feature>
<reference evidence="10 11" key="1">
    <citation type="submission" date="2024-02" db="EMBL/GenBank/DDBJ databases">
        <title>A novel Gemmatimonadota bacterium.</title>
        <authorList>
            <person name="Du Z.-J."/>
            <person name="Ye Y.-Q."/>
        </authorList>
    </citation>
    <scope>NUCLEOTIDE SEQUENCE [LARGE SCALE GENOMIC DNA]</scope>
    <source>
        <strain evidence="10 11">DH-20</strain>
    </source>
</reference>
<proteinExistence type="inferred from homology"/>
<feature type="transmembrane region" description="Helical" evidence="7">
    <location>
        <begin position="368"/>
        <end position="390"/>
    </location>
</feature>
<evidence type="ECO:0000256" key="7">
    <source>
        <dbReference type="SAM" id="Phobius"/>
    </source>
</evidence>
<evidence type="ECO:0000256" key="1">
    <source>
        <dbReference type="ARBA" id="ARBA00004651"/>
    </source>
</evidence>
<evidence type="ECO:0000256" key="6">
    <source>
        <dbReference type="ARBA" id="ARBA00038076"/>
    </source>
</evidence>
<feature type="domain" description="ABC3 transporter permease C-terminal" evidence="8">
    <location>
        <begin position="689"/>
        <end position="802"/>
    </location>
</feature>
<comment type="subcellular location">
    <subcellularLocation>
        <location evidence="1">Cell membrane</location>
        <topology evidence="1">Multi-pass membrane protein</topology>
    </subcellularLocation>
</comment>
<keyword evidence="5 7" id="KW-0472">Membrane</keyword>
<organism evidence="10 11">
    <name type="scientific">Gaopeijia maritima</name>
    <dbReference type="NCBI Taxonomy" id="3119007"/>
    <lineage>
        <taxon>Bacteria</taxon>
        <taxon>Pseudomonadati</taxon>
        <taxon>Gemmatimonadota</taxon>
        <taxon>Longimicrobiia</taxon>
        <taxon>Gaopeijiales</taxon>
        <taxon>Gaopeijiaceae</taxon>
        <taxon>Gaopeijia</taxon>
    </lineage>
</organism>
<evidence type="ECO:0000256" key="5">
    <source>
        <dbReference type="ARBA" id="ARBA00023136"/>
    </source>
</evidence>
<sequence length="809" mass="87008">MEGLLKDFRYAGRGLLRSPGVSAIAVVALALGVGLTTVMFSIVYGALHRGLPFDDADRIMHLERANPTEGITSMEVPIHDYLDWAERQRSFEELGAFYSGTVNIRGTERPERYDGAFMTANTLDVLRTQPAMGRWFSDDEARPGGPMVVVLGHRVWQERFGGDPGVLGEAVTVNGQTGEVIGVMPEGFEFPVLEEVWVPLQLDPSAFERGGGTSLEVFGRLGEGVGLDQAMQDLTSIATQLGQEHPESNEGVVASIRPYTEEFIGDEERGLLYSMLATVMLVLLIACANVANLLLARASIRQRDVAIRTAIGASRWRVVVQLMSEAVVLAVVGAALGTVVAWVGIGMFDRAVQPTDPPFWLDFRLDAPILGFVALVTGLAAVVSGAIPAVRASSTDVNSILKDESRGSSSLHIGRLSRWLVVAEVAMSVALLVASGLMVKSVVRLNTMAYAYPTEEVFTARIGLFEERFPDAGARQRFWDDVLERARALPGVERAALTTTSPGLGSFGGRVQVDGESYTADRDVPLARYAVVSPGFFDTFGAEPLQGRVFTPLDGPDAEPVVVVNQSFVDRFFPDGSALGRRIRPGGLQSESPWLQVVGVVPDLGLTGVGDSPEESPPHGYYVPLAQGDQRFMTLAAYTTGEPLALAGPVRDAVVAADADTPIYFVETLQTAIERGMWFYRIFGGLFAAFGLAALFLASVGLYGVMSFAVSRRVHEMGIRMALGAGGRDVLRLILRQGMTQIAVGMVIGTGLAVLVARGLAIVIYDAPPWDPATYAAVFGILGLTGFLASYIPARRATRVDPMEALRYE</sequence>
<dbReference type="EMBL" id="JBBHLI010000003">
    <property type="protein sequence ID" value="MEK9500862.1"/>
    <property type="molecule type" value="Genomic_DNA"/>
</dbReference>
<feature type="domain" description="ABC3 transporter permease C-terminal" evidence="8">
    <location>
        <begin position="279"/>
        <end position="395"/>
    </location>
</feature>